<name>A0ABR4UWT1_9GAMM</name>
<proteinExistence type="predicted"/>
<evidence type="ECO:0000313" key="1">
    <source>
        <dbReference type="EMBL" id="KFX19229.1"/>
    </source>
</evidence>
<keyword evidence="2" id="KW-1185">Reference proteome</keyword>
<evidence type="ECO:0000313" key="2">
    <source>
        <dbReference type="Proteomes" id="UP000032869"/>
    </source>
</evidence>
<reference evidence="1 2" key="1">
    <citation type="submission" date="2014-08" db="EMBL/GenBank/DDBJ databases">
        <title>Genome sequences of NCPPB Pectobacterium isolates.</title>
        <authorList>
            <person name="Glover R.H."/>
            <person name="Sapp M."/>
            <person name="Elphinstone J."/>
        </authorList>
    </citation>
    <scope>NUCLEOTIDE SEQUENCE [LARGE SCALE GENOMIC DNA]</scope>
    <source>
        <strain evidence="1 2">NCPPB 2793</strain>
    </source>
</reference>
<dbReference type="RefSeq" id="WP_039306662.1">
    <property type="nucleotide sequence ID" value="NZ_JQHL01000008.1"/>
</dbReference>
<organism evidence="1 2">
    <name type="scientific">Pectobacterium betavasculorum</name>
    <dbReference type="NCBI Taxonomy" id="55207"/>
    <lineage>
        <taxon>Bacteria</taxon>
        <taxon>Pseudomonadati</taxon>
        <taxon>Pseudomonadota</taxon>
        <taxon>Gammaproteobacteria</taxon>
        <taxon>Enterobacterales</taxon>
        <taxon>Pectobacteriaceae</taxon>
        <taxon>Pectobacterium</taxon>
    </lineage>
</organism>
<sequence length="156" mass="18099">MDVGRNGIYRLKPDFFELVAIAELISYESLSFLPFTSILLNNDIALAEKESVDLLYQGTTLTLALDTKIHHKQSDILCLFTPDPIYVPDNNRKIIVIRRCPYSKKNFYNKRHKEWCFSLSGQCYNSKISLHGDWKADAYENLDLIMNRFLSTRNNA</sequence>
<dbReference type="Proteomes" id="UP000032869">
    <property type="component" value="Unassembled WGS sequence"/>
</dbReference>
<dbReference type="EMBL" id="JQHL01000008">
    <property type="protein sequence ID" value="KFX19229.1"/>
    <property type="molecule type" value="Genomic_DNA"/>
</dbReference>
<protein>
    <submittedName>
        <fullName evidence="1">Uncharacterized protein</fullName>
    </submittedName>
</protein>
<comment type="caution">
    <text evidence="1">The sequence shown here is derived from an EMBL/GenBank/DDBJ whole genome shotgun (WGS) entry which is preliminary data.</text>
</comment>
<accession>A0ABR4UWT1</accession>
<gene>
    <name evidence="1" type="ORF">JV35_15790</name>
</gene>